<feature type="chain" id="PRO_5047409992" evidence="1">
    <location>
        <begin position="18"/>
        <end position="154"/>
    </location>
</feature>
<dbReference type="RefSeq" id="WP_233372684.1">
    <property type="nucleotide sequence ID" value="NZ_JAJTWU010000005.1"/>
</dbReference>
<organism evidence="2 3">
    <name type="scientific">Pelomonas cellulosilytica</name>
    <dbReference type="NCBI Taxonomy" id="2906762"/>
    <lineage>
        <taxon>Bacteria</taxon>
        <taxon>Pseudomonadati</taxon>
        <taxon>Pseudomonadota</taxon>
        <taxon>Betaproteobacteria</taxon>
        <taxon>Burkholderiales</taxon>
        <taxon>Sphaerotilaceae</taxon>
        <taxon>Roseateles</taxon>
    </lineage>
</organism>
<keyword evidence="3" id="KW-1185">Reference proteome</keyword>
<keyword evidence="1" id="KW-0732">Signal</keyword>
<proteinExistence type="predicted"/>
<reference evidence="2 3" key="1">
    <citation type="submission" date="2021-12" db="EMBL/GenBank/DDBJ databases">
        <title>Genome seq of P8.</title>
        <authorList>
            <person name="Seo T."/>
        </authorList>
    </citation>
    <scope>NUCLEOTIDE SEQUENCE [LARGE SCALE GENOMIC DNA]</scope>
    <source>
        <strain evidence="2 3">P8</strain>
    </source>
</reference>
<gene>
    <name evidence="2" type="ORF">LXT13_14680</name>
</gene>
<dbReference type="EMBL" id="JAJTWU010000005">
    <property type="protein sequence ID" value="MCE4555649.1"/>
    <property type="molecule type" value="Genomic_DNA"/>
</dbReference>
<accession>A0ABS8XSG7</accession>
<sequence length="154" mass="17169">MKVLPLALLLFNTMAIAQGLPHPSRTVYRCESEGKVIYSDEPCLGAKKVDVEPTRGLNKSTGQELQGRDVRNERFRETVADAAQPLTGMDAKQFDQAGRRQRLSAADQRQCRLLDQRLPAAEAAERAAKAGAELVAAQRQVFELRKAYRTLRCE</sequence>
<protein>
    <submittedName>
        <fullName evidence="2">DUF4124 domain-containing protein</fullName>
    </submittedName>
</protein>
<evidence type="ECO:0000256" key="1">
    <source>
        <dbReference type="SAM" id="SignalP"/>
    </source>
</evidence>
<comment type="caution">
    <text evidence="2">The sequence shown here is derived from an EMBL/GenBank/DDBJ whole genome shotgun (WGS) entry which is preliminary data.</text>
</comment>
<evidence type="ECO:0000313" key="3">
    <source>
        <dbReference type="Proteomes" id="UP001200741"/>
    </source>
</evidence>
<evidence type="ECO:0000313" key="2">
    <source>
        <dbReference type="EMBL" id="MCE4555649.1"/>
    </source>
</evidence>
<dbReference type="Proteomes" id="UP001200741">
    <property type="component" value="Unassembled WGS sequence"/>
</dbReference>
<feature type="signal peptide" evidence="1">
    <location>
        <begin position="1"/>
        <end position="17"/>
    </location>
</feature>
<name>A0ABS8XSG7_9BURK</name>